<proteinExistence type="predicted"/>
<dbReference type="Proteomes" id="UP001165308">
    <property type="component" value="Unassembled WGS sequence"/>
</dbReference>
<evidence type="ECO:0000313" key="1">
    <source>
        <dbReference type="EMBL" id="MCL7931337.1"/>
    </source>
</evidence>
<accession>A0ABT0SU60</accession>
<gene>
    <name evidence="1" type="ORF">M8006_15365</name>
</gene>
<sequence>MMLFIETSAFTKLLPNYLTDEEYRGLQVYLLQKPDAGDLIKGSGGVRKVRWSSAGSGKSGGVRAIYYWKKSDHEIWMLTLYSKTERASIPGHMLKQIAEAIKNG</sequence>
<dbReference type="EMBL" id="JAMJPJ010000035">
    <property type="protein sequence ID" value="MCL7931337.1"/>
    <property type="molecule type" value="Genomic_DNA"/>
</dbReference>
<dbReference type="InterPro" id="IPR009387">
    <property type="entry name" value="HigB-2"/>
</dbReference>
<keyword evidence="2" id="KW-1185">Reference proteome</keyword>
<reference evidence="1" key="1">
    <citation type="submission" date="2022-05" db="EMBL/GenBank/DDBJ databases">
        <title>Halomonas geminus sp. nov. and Halomonas llamarensis sp. nov. isolated from high-altitude salars of the Atacama Desert.</title>
        <authorList>
            <person name="Hintersatz C."/>
            <person name="Rojas L.A."/>
            <person name="Wei T.-S."/>
            <person name="Kutschke S."/>
            <person name="Lehmann F."/>
            <person name="Jain R."/>
            <person name="Pollmann K."/>
        </authorList>
    </citation>
    <scope>NUCLEOTIDE SEQUENCE</scope>
    <source>
        <strain evidence="1">ATCHA</strain>
    </source>
</reference>
<evidence type="ECO:0000313" key="2">
    <source>
        <dbReference type="Proteomes" id="UP001165308"/>
    </source>
</evidence>
<dbReference type="PIRSF" id="PIRSF039032">
    <property type="entry name" value="HigB-2"/>
    <property type="match status" value="1"/>
</dbReference>
<name>A0ABT0SU60_9GAMM</name>
<organism evidence="1 2">
    <name type="scientific">Halomonas llamarensis</name>
    <dbReference type="NCBI Taxonomy" id="2945104"/>
    <lineage>
        <taxon>Bacteria</taxon>
        <taxon>Pseudomonadati</taxon>
        <taxon>Pseudomonadota</taxon>
        <taxon>Gammaproteobacteria</taxon>
        <taxon>Oceanospirillales</taxon>
        <taxon>Halomonadaceae</taxon>
        <taxon>Halomonas</taxon>
    </lineage>
</organism>
<comment type="caution">
    <text evidence="1">The sequence shown here is derived from an EMBL/GenBank/DDBJ whole genome shotgun (WGS) entry which is preliminary data.</text>
</comment>
<protein>
    <submittedName>
        <fullName evidence="1">Type II toxin-antitoxin system RelE/ParE family toxin</fullName>
    </submittedName>
</protein>